<evidence type="ECO:0000313" key="2">
    <source>
        <dbReference type="EMBL" id="QNE89332.1"/>
    </source>
</evidence>
<name>A0A7G7CP16_9CORY</name>
<keyword evidence="3" id="KW-1185">Reference proteome</keyword>
<evidence type="ECO:0000313" key="3">
    <source>
        <dbReference type="Proteomes" id="UP000515743"/>
    </source>
</evidence>
<feature type="region of interest" description="Disordered" evidence="1">
    <location>
        <begin position="36"/>
        <end position="61"/>
    </location>
</feature>
<organism evidence="2 3">
    <name type="scientific">Corynebacterium incognita</name>
    <dbReference type="NCBI Taxonomy" id="2754725"/>
    <lineage>
        <taxon>Bacteria</taxon>
        <taxon>Bacillati</taxon>
        <taxon>Actinomycetota</taxon>
        <taxon>Actinomycetes</taxon>
        <taxon>Mycobacteriales</taxon>
        <taxon>Corynebacteriaceae</taxon>
        <taxon>Corynebacterium</taxon>
    </lineage>
</organism>
<reference evidence="2 3" key="1">
    <citation type="submission" date="2020-07" db="EMBL/GenBank/DDBJ databases">
        <title>Complete genome and description of Corynebacterium incognita strain Marseille-Q3630 sp. nov.</title>
        <authorList>
            <person name="Boxberger M."/>
        </authorList>
    </citation>
    <scope>NUCLEOTIDE SEQUENCE [LARGE SCALE GENOMIC DNA]</scope>
    <source>
        <strain evidence="2 3">Marseille-Q3630</strain>
    </source>
</reference>
<accession>A0A7G7CP16</accession>
<sequence length="164" mass="18101">MKQHMDYRRPSLNTFELTARILEHHGETLDSLQSVLHHPRSLARPTPDWRPPQKQLPDIAGDGDLTMTLTRHRVGPRARARVRGFGETREPAYLVSVRITNPNGYPVLPALAEAWVRALVPGAKSGAVHEITTGSAATFLWLVDKAFLPVRSPVSLFEGLASAA</sequence>
<proteinExistence type="predicted"/>
<dbReference type="AlphaFoldDB" id="A0A7G7CP16"/>
<dbReference type="Proteomes" id="UP000515743">
    <property type="component" value="Chromosome"/>
</dbReference>
<dbReference type="RefSeq" id="WP_185175707.1">
    <property type="nucleotide sequence ID" value="NZ_CP059404.1"/>
</dbReference>
<gene>
    <name evidence="2" type="ORF">H0194_09870</name>
</gene>
<dbReference type="EMBL" id="CP059404">
    <property type="protein sequence ID" value="QNE89332.1"/>
    <property type="molecule type" value="Genomic_DNA"/>
</dbReference>
<evidence type="ECO:0000256" key="1">
    <source>
        <dbReference type="SAM" id="MobiDB-lite"/>
    </source>
</evidence>
<protein>
    <submittedName>
        <fullName evidence="2">Uncharacterized protein</fullName>
    </submittedName>
</protein>
<dbReference type="KEGG" id="cik:H0194_09870"/>